<keyword evidence="7 14" id="KW-0489">Methyltransferase</keyword>
<evidence type="ECO:0000256" key="2">
    <source>
        <dbReference type="ARBA" id="ARBA00004496"/>
    </source>
</evidence>
<feature type="active site" description="Nucleophile" evidence="14">
    <location>
        <position position="374"/>
    </location>
</feature>
<dbReference type="Gene3D" id="3.40.50.150">
    <property type="entry name" value="Vaccinia Virus protein VP39"/>
    <property type="match status" value="1"/>
</dbReference>
<dbReference type="EC" id="2.1.1.176" evidence="4"/>
<evidence type="ECO:0000256" key="8">
    <source>
        <dbReference type="ARBA" id="ARBA00022679"/>
    </source>
</evidence>
<evidence type="ECO:0000256" key="12">
    <source>
        <dbReference type="ARBA" id="ARBA00031088"/>
    </source>
</evidence>
<evidence type="ECO:0000256" key="14">
    <source>
        <dbReference type="PROSITE-ProRule" id="PRU01023"/>
    </source>
</evidence>
<proteinExistence type="inferred from homology"/>
<dbReference type="NCBIfam" id="TIGR00563">
    <property type="entry name" value="rsmB"/>
    <property type="match status" value="1"/>
</dbReference>
<comment type="function">
    <text evidence="1">Specifically methylates the cytosine at position 967 (m5C967) of 16S rRNA.</text>
</comment>
<evidence type="ECO:0000259" key="15">
    <source>
        <dbReference type="PROSITE" id="PS51686"/>
    </source>
</evidence>
<comment type="caution">
    <text evidence="16">The sequence shown here is derived from an EMBL/GenBank/DDBJ whole genome shotgun (WGS) entry which is preliminary data.</text>
</comment>
<protein>
    <recommendedName>
        <fullName evidence="4">16S rRNA (cytosine(967)-C(5))-methyltransferase</fullName>
        <ecNumber evidence="4">2.1.1.176</ecNumber>
    </recommendedName>
    <alternativeName>
        <fullName evidence="11">16S rRNA m5C967 methyltransferase</fullName>
    </alternativeName>
    <alternativeName>
        <fullName evidence="12">rRNA (cytosine-C(5)-)-methyltransferase RsmB</fullName>
    </alternativeName>
</protein>
<keyword evidence="8 14" id="KW-0808">Transferase</keyword>
<dbReference type="Proteomes" id="UP000536534">
    <property type="component" value="Unassembled WGS sequence"/>
</dbReference>
<dbReference type="PANTHER" id="PTHR22807:SF61">
    <property type="entry name" value="NOL1_NOP2_SUN FAMILY PROTEIN _ ANTITERMINATION NUSB DOMAIN-CONTAINING PROTEIN"/>
    <property type="match status" value="1"/>
</dbReference>
<comment type="subcellular location">
    <subcellularLocation>
        <location evidence="2">Cytoplasm</location>
    </subcellularLocation>
</comment>
<evidence type="ECO:0000256" key="9">
    <source>
        <dbReference type="ARBA" id="ARBA00022691"/>
    </source>
</evidence>
<evidence type="ECO:0000256" key="6">
    <source>
        <dbReference type="ARBA" id="ARBA00022552"/>
    </source>
</evidence>
<dbReference type="Pfam" id="PF01029">
    <property type="entry name" value="NusB"/>
    <property type="match status" value="1"/>
</dbReference>
<dbReference type="InterPro" id="IPR004573">
    <property type="entry name" value="rRNA_ssu_MeTfrase_B"/>
</dbReference>
<gene>
    <name evidence="16" type="primary">rsmB</name>
    <name evidence="16" type="ORF">GX576_04880</name>
</gene>
<evidence type="ECO:0000313" key="16">
    <source>
        <dbReference type="EMBL" id="NLF53725.1"/>
    </source>
</evidence>
<dbReference type="InterPro" id="IPR018314">
    <property type="entry name" value="RsmB/NOL1/NOP2-like_CS"/>
</dbReference>
<dbReference type="PROSITE" id="PS01153">
    <property type="entry name" value="NOL1_NOP2_SUN"/>
    <property type="match status" value="1"/>
</dbReference>
<dbReference type="PANTHER" id="PTHR22807">
    <property type="entry name" value="NOP2 YEAST -RELATED NOL1/NOP2/FMU SUN DOMAIN-CONTAINING"/>
    <property type="match status" value="1"/>
</dbReference>
<name>A0A7X7R728_9RHOO</name>
<dbReference type="PROSITE" id="PS51686">
    <property type="entry name" value="SAM_MT_RSMB_NOP"/>
    <property type="match status" value="1"/>
</dbReference>
<reference evidence="16 17" key="1">
    <citation type="journal article" date="2020" name="Biotechnol. Biofuels">
        <title>New insights from the biogas microbiome by comprehensive genome-resolved metagenomics of nearly 1600 species originating from multiple anaerobic digesters.</title>
        <authorList>
            <person name="Campanaro S."/>
            <person name="Treu L."/>
            <person name="Rodriguez-R L.M."/>
            <person name="Kovalovszki A."/>
            <person name="Ziels R.M."/>
            <person name="Maus I."/>
            <person name="Zhu X."/>
            <person name="Kougias P.G."/>
            <person name="Basile A."/>
            <person name="Luo G."/>
            <person name="Schluter A."/>
            <person name="Konstantinidis K.T."/>
            <person name="Angelidaki I."/>
        </authorList>
    </citation>
    <scope>NUCLEOTIDE SEQUENCE [LARGE SCALE GENOMIC DNA]</scope>
    <source>
        <strain evidence="16">AS06rmzACSIP_256</strain>
    </source>
</reference>
<feature type="binding site" evidence="14">
    <location>
        <begin position="254"/>
        <end position="260"/>
    </location>
    <ligand>
        <name>S-adenosyl-L-methionine</name>
        <dbReference type="ChEBI" id="CHEBI:59789"/>
    </ligand>
</feature>
<feature type="domain" description="SAM-dependent MTase RsmB/NOP-type" evidence="15">
    <location>
        <begin position="166"/>
        <end position="425"/>
    </location>
</feature>
<keyword evidence="6" id="KW-0698">rRNA processing</keyword>
<evidence type="ECO:0000256" key="10">
    <source>
        <dbReference type="ARBA" id="ARBA00022884"/>
    </source>
</evidence>
<dbReference type="Gene3D" id="3.30.70.1170">
    <property type="entry name" value="Sun protein, domain 3"/>
    <property type="match status" value="1"/>
</dbReference>
<feature type="binding site" evidence="14">
    <location>
        <position position="321"/>
    </location>
    <ligand>
        <name>S-adenosyl-L-methionine</name>
        <dbReference type="ChEBI" id="CHEBI:59789"/>
    </ligand>
</feature>
<sequence>MPATGSLAHSVQQAAQLIAAVLDGGNLTAAYERLTARHPEWPDASRGAVRDLAWSTLREYGRGDAILGRLMRSPPPPVVRAILLVGLHRLMQRPEQAYTIVDQCVEATAATMPGLKATVNGVLRNALRQREAWQGWIEASEPARHAHPQWWIDLLRRSQPQRWAEVLAVGNLHPPMSVRVNRRRIDVEVAQAKLAGAGIETRRLDDDALLLARPVGVGQLPGFAEGELSVQDAGAQRAAVLLDARDGDRVLDACAAPGGKTAHLLERNELELLALEQDPERAPRIVRNLERLGLSARVEVADCCALDDWWDGRPFDRILADVPCSASGVVRRHPDIKWLRRPEDIAAFAATQSRILDALWRTLAPGGTMLYVTCSVFDAENAGQIARFCERHSDAQRLAIDDRPDCQLLPSAEHDGFYFARLRKFR</sequence>
<comment type="catalytic activity">
    <reaction evidence="13">
        <text>cytidine(967) in 16S rRNA + S-adenosyl-L-methionine = 5-methylcytidine(967) in 16S rRNA + S-adenosyl-L-homocysteine + H(+)</text>
        <dbReference type="Rhea" id="RHEA:42748"/>
        <dbReference type="Rhea" id="RHEA-COMP:10219"/>
        <dbReference type="Rhea" id="RHEA-COMP:10220"/>
        <dbReference type="ChEBI" id="CHEBI:15378"/>
        <dbReference type="ChEBI" id="CHEBI:57856"/>
        <dbReference type="ChEBI" id="CHEBI:59789"/>
        <dbReference type="ChEBI" id="CHEBI:74483"/>
        <dbReference type="ChEBI" id="CHEBI:82748"/>
        <dbReference type="EC" id="2.1.1.176"/>
    </reaction>
</comment>
<accession>A0A7X7R728</accession>
<keyword evidence="9 14" id="KW-0949">S-adenosyl-L-methionine</keyword>
<feature type="binding site" evidence="14">
    <location>
        <position position="276"/>
    </location>
    <ligand>
        <name>S-adenosyl-L-methionine</name>
        <dbReference type="ChEBI" id="CHEBI:59789"/>
    </ligand>
</feature>
<dbReference type="GO" id="GO:0006355">
    <property type="term" value="P:regulation of DNA-templated transcription"/>
    <property type="evidence" value="ECO:0007669"/>
    <property type="project" value="InterPro"/>
</dbReference>
<dbReference type="GO" id="GO:0003723">
    <property type="term" value="F:RNA binding"/>
    <property type="evidence" value="ECO:0007669"/>
    <property type="project" value="UniProtKB-UniRule"/>
</dbReference>
<dbReference type="Pfam" id="PF01189">
    <property type="entry name" value="Methyltr_RsmB-F"/>
    <property type="match status" value="1"/>
</dbReference>
<dbReference type="EMBL" id="JAAYYV010000127">
    <property type="protein sequence ID" value="NLF53725.1"/>
    <property type="molecule type" value="Genomic_DNA"/>
</dbReference>
<evidence type="ECO:0000256" key="5">
    <source>
        <dbReference type="ARBA" id="ARBA00022490"/>
    </source>
</evidence>
<dbReference type="SUPFAM" id="SSF53335">
    <property type="entry name" value="S-adenosyl-L-methionine-dependent methyltransferases"/>
    <property type="match status" value="1"/>
</dbReference>
<dbReference type="SUPFAM" id="SSF48013">
    <property type="entry name" value="NusB-like"/>
    <property type="match status" value="1"/>
</dbReference>
<evidence type="ECO:0000256" key="1">
    <source>
        <dbReference type="ARBA" id="ARBA00002724"/>
    </source>
</evidence>
<dbReference type="FunFam" id="3.40.50.150:FF:000022">
    <property type="entry name" value="Ribosomal RNA small subunit methyltransferase B"/>
    <property type="match status" value="1"/>
</dbReference>
<evidence type="ECO:0000256" key="13">
    <source>
        <dbReference type="ARBA" id="ARBA00047283"/>
    </source>
</evidence>
<dbReference type="PRINTS" id="PR02008">
    <property type="entry name" value="RCMTFAMILY"/>
</dbReference>
<evidence type="ECO:0000256" key="4">
    <source>
        <dbReference type="ARBA" id="ARBA00012140"/>
    </source>
</evidence>
<organism evidence="16 17">
    <name type="scientific">Thauera phenolivorans</name>
    <dbReference type="NCBI Taxonomy" id="1792543"/>
    <lineage>
        <taxon>Bacteria</taxon>
        <taxon>Pseudomonadati</taxon>
        <taxon>Pseudomonadota</taxon>
        <taxon>Betaproteobacteria</taxon>
        <taxon>Rhodocyclales</taxon>
        <taxon>Zoogloeaceae</taxon>
        <taxon>Thauera</taxon>
    </lineage>
</organism>
<comment type="similarity">
    <text evidence="3 14">Belongs to the class I-like SAM-binding methyltransferase superfamily. RsmB/NOP family.</text>
</comment>
<dbReference type="Pfam" id="PF22458">
    <property type="entry name" value="RsmF-B_ferredox"/>
    <property type="match status" value="1"/>
</dbReference>
<dbReference type="AlphaFoldDB" id="A0A7X7R728"/>
<keyword evidence="5" id="KW-0963">Cytoplasm</keyword>
<keyword evidence="10 14" id="KW-0694">RNA-binding</keyword>
<dbReference type="InterPro" id="IPR006027">
    <property type="entry name" value="NusB_RsmB_TIM44"/>
</dbReference>
<feature type="binding site" evidence="14">
    <location>
        <position position="302"/>
    </location>
    <ligand>
        <name>S-adenosyl-L-methionine</name>
        <dbReference type="ChEBI" id="CHEBI:59789"/>
    </ligand>
</feature>
<evidence type="ECO:0000256" key="3">
    <source>
        <dbReference type="ARBA" id="ARBA00007494"/>
    </source>
</evidence>
<dbReference type="GO" id="GO:0005737">
    <property type="term" value="C:cytoplasm"/>
    <property type="evidence" value="ECO:0007669"/>
    <property type="project" value="UniProtKB-SubCell"/>
</dbReference>
<dbReference type="InterPro" id="IPR049560">
    <property type="entry name" value="MeTrfase_RsmB-F_NOP2_cat"/>
</dbReference>
<dbReference type="InterPro" id="IPR035926">
    <property type="entry name" value="NusB-like_sf"/>
</dbReference>
<evidence type="ECO:0000256" key="11">
    <source>
        <dbReference type="ARBA" id="ARBA00030399"/>
    </source>
</evidence>
<dbReference type="NCBIfam" id="NF008149">
    <property type="entry name" value="PRK10901.1"/>
    <property type="match status" value="1"/>
</dbReference>
<dbReference type="Gene3D" id="1.10.940.10">
    <property type="entry name" value="NusB-like"/>
    <property type="match status" value="1"/>
</dbReference>
<dbReference type="InterPro" id="IPR029063">
    <property type="entry name" value="SAM-dependent_MTases_sf"/>
</dbReference>
<evidence type="ECO:0000256" key="7">
    <source>
        <dbReference type="ARBA" id="ARBA00022603"/>
    </source>
</evidence>
<dbReference type="InterPro" id="IPR054728">
    <property type="entry name" value="RsmB-like_ferredoxin"/>
</dbReference>
<evidence type="ECO:0000313" key="17">
    <source>
        <dbReference type="Proteomes" id="UP000536534"/>
    </source>
</evidence>
<dbReference type="InterPro" id="IPR023267">
    <property type="entry name" value="RCMT"/>
</dbReference>
<dbReference type="GO" id="GO:0008649">
    <property type="term" value="F:rRNA methyltransferase activity"/>
    <property type="evidence" value="ECO:0007669"/>
    <property type="project" value="InterPro"/>
</dbReference>
<dbReference type="InterPro" id="IPR001678">
    <property type="entry name" value="MeTrfase_RsmB-F_NOP2_dom"/>
</dbReference>